<evidence type="ECO:0000256" key="5">
    <source>
        <dbReference type="RuleBase" id="RU003968"/>
    </source>
</evidence>
<keyword evidence="6" id="KW-0732">Signal</keyword>
<dbReference type="Gene3D" id="3.30.560.10">
    <property type="entry name" value="Glucose Oxidase, domain 3"/>
    <property type="match status" value="1"/>
</dbReference>
<dbReference type="InterPro" id="IPR036188">
    <property type="entry name" value="FAD/NAD-bd_sf"/>
</dbReference>
<evidence type="ECO:0000256" key="3">
    <source>
        <dbReference type="ARBA" id="ARBA00022630"/>
    </source>
</evidence>
<dbReference type="PIRSF" id="PIRSF000137">
    <property type="entry name" value="Alcohol_oxidase"/>
    <property type="match status" value="1"/>
</dbReference>
<accession>A0ABQ8GRY9</accession>
<evidence type="ECO:0000313" key="9">
    <source>
        <dbReference type="EMBL" id="KAH7061459.1"/>
    </source>
</evidence>
<feature type="domain" description="Glucose-methanol-choline oxidoreductase N-terminal" evidence="8">
    <location>
        <begin position="309"/>
        <end position="323"/>
    </location>
</feature>
<protein>
    <submittedName>
        <fullName evidence="9">Glucose-methanol-choline oxidoreductase</fullName>
    </submittedName>
</protein>
<keyword evidence="3 5" id="KW-0285">Flavoprotein</keyword>
<dbReference type="PANTHER" id="PTHR11552:SF147">
    <property type="entry name" value="CHOLINE DEHYDROGENASE, MITOCHONDRIAL"/>
    <property type="match status" value="1"/>
</dbReference>
<feature type="signal peptide" evidence="6">
    <location>
        <begin position="1"/>
        <end position="26"/>
    </location>
</feature>
<dbReference type="InterPro" id="IPR012132">
    <property type="entry name" value="GMC_OxRdtase"/>
</dbReference>
<evidence type="ECO:0000256" key="4">
    <source>
        <dbReference type="ARBA" id="ARBA00022827"/>
    </source>
</evidence>
<organism evidence="9 10">
    <name type="scientific">Macrophomina phaseolina</name>
    <dbReference type="NCBI Taxonomy" id="35725"/>
    <lineage>
        <taxon>Eukaryota</taxon>
        <taxon>Fungi</taxon>
        <taxon>Dikarya</taxon>
        <taxon>Ascomycota</taxon>
        <taxon>Pezizomycotina</taxon>
        <taxon>Dothideomycetes</taxon>
        <taxon>Dothideomycetes incertae sedis</taxon>
        <taxon>Botryosphaeriales</taxon>
        <taxon>Botryosphaeriaceae</taxon>
        <taxon>Macrophomina</taxon>
    </lineage>
</organism>
<dbReference type="PROSITE" id="PS00623">
    <property type="entry name" value="GMC_OXRED_1"/>
    <property type="match status" value="1"/>
</dbReference>
<dbReference type="Pfam" id="PF00732">
    <property type="entry name" value="GMC_oxred_N"/>
    <property type="match status" value="1"/>
</dbReference>
<evidence type="ECO:0000256" key="6">
    <source>
        <dbReference type="SAM" id="SignalP"/>
    </source>
</evidence>
<dbReference type="Pfam" id="PF05199">
    <property type="entry name" value="GMC_oxred_C"/>
    <property type="match status" value="1"/>
</dbReference>
<proteinExistence type="inferred from homology"/>
<keyword evidence="10" id="KW-1185">Reference proteome</keyword>
<comment type="similarity">
    <text evidence="2 5">Belongs to the GMC oxidoreductase family.</text>
</comment>
<dbReference type="SUPFAM" id="SSF54373">
    <property type="entry name" value="FAD-linked reductases, C-terminal domain"/>
    <property type="match status" value="1"/>
</dbReference>
<dbReference type="PROSITE" id="PS00624">
    <property type="entry name" value="GMC_OXRED_2"/>
    <property type="match status" value="1"/>
</dbReference>
<comment type="caution">
    <text evidence="9">The sequence shown here is derived from an EMBL/GenBank/DDBJ whole genome shotgun (WGS) entry which is preliminary data.</text>
</comment>
<feature type="chain" id="PRO_5045437273" evidence="6">
    <location>
        <begin position="27"/>
        <end position="615"/>
    </location>
</feature>
<evidence type="ECO:0000256" key="2">
    <source>
        <dbReference type="ARBA" id="ARBA00010790"/>
    </source>
</evidence>
<dbReference type="Proteomes" id="UP000774617">
    <property type="component" value="Unassembled WGS sequence"/>
</dbReference>
<dbReference type="InterPro" id="IPR007867">
    <property type="entry name" value="GMC_OxRtase_C"/>
</dbReference>
<gene>
    <name evidence="9" type="ORF">B0J12DRAFT_647974</name>
</gene>
<dbReference type="PANTHER" id="PTHR11552">
    <property type="entry name" value="GLUCOSE-METHANOL-CHOLINE GMC OXIDOREDUCTASE"/>
    <property type="match status" value="1"/>
</dbReference>
<keyword evidence="4 5" id="KW-0274">FAD</keyword>
<evidence type="ECO:0000256" key="1">
    <source>
        <dbReference type="ARBA" id="ARBA00001974"/>
    </source>
</evidence>
<dbReference type="EMBL" id="JAGTJR010000004">
    <property type="protein sequence ID" value="KAH7061459.1"/>
    <property type="molecule type" value="Genomic_DNA"/>
</dbReference>
<comment type="cofactor">
    <cofactor evidence="1">
        <name>FAD</name>
        <dbReference type="ChEBI" id="CHEBI:57692"/>
    </cofactor>
</comment>
<evidence type="ECO:0000259" key="7">
    <source>
        <dbReference type="PROSITE" id="PS00623"/>
    </source>
</evidence>
<sequence>MCRVKSVIFAFSVFLLGLTGPHGSFAAPIKSLKRQAVEDQYDFVICGGGTAGLVLANRLTESGRFRVLVLEAGPEPTEVAAYETPGGNQFIKGSAIDWAFTTTPQEGLDGRILQYLRGRTLGGSSAINGLYYARGSPSVYDKWVEMGNAGWGWNDVYRLFVKSTRFNPPDPNNGFDQSFQTWDPSAYGDGPLELGFQGYVPETGPAFIRACEAANIPIVNELNTGVGVGVKQGTGTLTKEYRRSSSFDSFYRQAQNRSNLDVLFYAPVSQILTDDSSGTPAAYGVQFVDQSTSLVHQVNASKEVIVSMGAFHSPQLLMVSGIGPSDELDKFGITPVLINENIGRNMNDHNVFSIMARVRDEVSTTSMSSSFQNLQAAQTLFYDNLTGPYTAPSGITNGFQELPAEELESIGAGEIVRRGLVNQSHIEYLYESVWYPWIPTPYYAPRGNESYMSLTASSMVALSRGNVSLRSSSMSDQPVINPNYYADPTDRTIATHAFRYLRKILAHPALAQYTTGPSNGEVSPGPAVADDDAAAIFAYVKANTMPNWHASGTNQMRRREEGGVVDPRLRVYGVDGLRVVDCSIMPELPDANILAAVYMLAEKGAEMIREDWGDA</sequence>
<dbReference type="Gene3D" id="3.50.50.60">
    <property type="entry name" value="FAD/NAD(P)-binding domain"/>
    <property type="match status" value="1"/>
</dbReference>
<evidence type="ECO:0000259" key="8">
    <source>
        <dbReference type="PROSITE" id="PS00624"/>
    </source>
</evidence>
<dbReference type="SUPFAM" id="SSF51905">
    <property type="entry name" value="FAD/NAD(P)-binding domain"/>
    <property type="match status" value="1"/>
</dbReference>
<reference evidence="9 10" key="1">
    <citation type="journal article" date="2021" name="Nat. Commun.">
        <title>Genetic determinants of endophytism in the Arabidopsis root mycobiome.</title>
        <authorList>
            <person name="Mesny F."/>
            <person name="Miyauchi S."/>
            <person name="Thiergart T."/>
            <person name="Pickel B."/>
            <person name="Atanasova L."/>
            <person name="Karlsson M."/>
            <person name="Huettel B."/>
            <person name="Barry K.W."/>
            <person name="Haridas S."/>
            <person name="Chen C."/>
            <person name="Bauer D."/>
            <person name="Andreopoulos W."/>
            <person name="Pangilinan J."/>
            <person name="LaButti K."/>
            <person name="Riley R."/>
            <person name="Lipzen A."/>
            <person name="Clum A."/>
            <person name="Drula E."/>
            <person name="Henrissat B."/>
            <person name="Kohler A."/>
            <person name="Grigoriev I.V."/>
            <person name="Martin F.M."/>
            <person name="Hacquard S."/>
        </authorList>
    </citation>
    <scope>NUCLEOTIDE SEQUENCE [LARGE SCALE GENOMIC DNA]</scope>
    <source>
        <strain evidence="9 10">MPI-SDFR-AT-0080</strain>
    </source>
</reference>
<dbReference type="InterPro" id="IPR000172">
    <property type="entry name" value="GMC_OxRdtase_N"/>
</dbReference>
<feature type="domain" description="Glucose-methanol-choline oxidoreductase N-terminal" evidence="7">
    <location>
        <begin position="118"/>
        <end position="141"/>
    </location>
</feature>
<name>A0ABQ8GRY9_9PEZI</name>
<evidence type="ECO:0000313" key="10">
    <source>
        <dbReference type="Proteomes" id="UP000774617"/>
    </source>
</evidence>